<proteinExistence type="predicted"/>
<dbReference type="InterPro" id="IPR057397">
    <property type="entry name" value="HEAT_5MP1_2"/>
</dbReference>
<dbReference type="InterPro" id="IPR016024">
    <property type="entry name" value="ARM-type_fold"/>
</dbReference>
<dbReference type="Pfam" id="PF02020">
    <property type="entry name" value="W2"/>
    <property type="match status" value="1"/>
</dbReference>
<dbReference type="GO" id="GO:0005737">
    <property type="term" value="C:cytoplasm"/>
    <property type="evidence" value="ECO:0007669"/>
    <property type="project" value="TreeGrafter"/>
</dbReference>
<dbReference type="Gene3D" id="1.25.40.180">
    <property type="match status" value="1"/>
</dbReference>
<name>A0A1R0GXK3_9FUNG</name>
<reference evidence="2 3" key="1">
    <citation type="journal article" date="2016" name="Mol. Biol. Evol.">
        <title>Genome-Wide Survey of Gut Fungi (Harpellales) Reveals the First Horizontally Transferred Ubiquitin Gene from a Mosquito Host.</title>
        <authorList>
            <person name="Wang Y."/>
            <person name="White M.M."/>
            <person name="Kvist S."/>
            <person name="Moncalvo J.M."/>
        </authorList>
    </citation>
    <scope>NUCLEOTIDE SEQUENCE [LARGE SCALE GENOMIC DNA]</scope>
    <source>
        <strain evidence="2 3">ALG-7-W6</strain>
    </source>
</reference>
<dbReference type="Proteomes" id="UP000187455">
    <property type="component" value="Unassembled WGS sequence"/>
</dbReference>
<dbReference type="InterPro" id="IPR051245">
    <property type="entry name" value="eIF5-mimic_regulator"/>
</dbReference>
<dbReference type="GO" id="GO:0016020">
    <property type="term" value="C:membrane"/>
    <property type="evidence" value="ECO:0007669"/>
    <property type="project" value="TreeGrafter"/>
</dbReference>
<evidence type="ECO:0000313" key="2">
    <source>
        <dbReference type="EMBL" id="OLY81619.1"/>
    </source>
</evidence>
<organism evidence="2 3">
    <name type="scientific">Smittium mucronatum</name>
    <dbReference type="NCBI Taxonomy" id="133383"/>
    <lineage>
        <taxon>Eukaryota</taxon>
        <taxon>Fungi</taxon>
        <taxon>Fungi incertae sedis</taxon>
        <taxon>Zoopagomycota</taxon>
        <taxon>Kickxellomycotina</taxon>
        <taxon>Harpellomycetes</taxon>
        <taxon>Harpellales</taxon>
        <taxon>Legeriomycetaceae</taxon>
        <taxon>Smittium</taxon>
    </lineage>
</organism>
<dbReference type="EMBL" id="LSSL01002303">
    <property type="protein sequence ID" value="OLY81619.1"/>
    <property type="molecule type" value="Genomic_DNA"/>
</dbReference>
<dbReference type="PROSITE" id="PS51363">
    <property type="entry name" value="W2"/>
    <property type="match status" value="1"/>
</dbReference>
<gene>
    <name evidence="2" type="ORF">AYI68_g4272</name>
</gene>
<dbReference type="OrthoDB" id="1727522at2759"/>
<dbReference type="SMART" id="SM00515">
    <property type="entry name" value="eIF5C"/>
    <property type="match status" value="1"/>
</dbReference>
<dbReference type="SUPFAM" id="SSF48371">
    <property type="entry name" value="ARM repeat"/>
    <property type="match status" value="1"/>
</dbReference>
<evidence type="ECO:0000259" key="1">
    <source>
        <dbReference type="PROSITE" id="PS51363"/>
    </source>
</evidence>
<dbReference type="InterPro" id="IPR003307">
    <property type="entry name" value="W2_domain"/>
</dbReference>
<sequence>MSTQQNLPKPSLNGVKIKTRKRVNKANAKFEPEAFRDSIFEVISEVTDNDLEKISSKLDSAGGTLDYRLYGETFFELLVAGGLIAPGGVIEYDDEYGELQFSLFKLSDSEDPLPGAKIWVNLILRLTRRYKYLEKIFSETSKGILEYINRYPEGDNNKLAAGYGLLIAEGLISADCIKILQKDHLVKDGYALQFLTMFMKAYLTRLNVKSLFNALYKARADHLIEFFPPNKRTDEYFTRHFESEDMHSIINYRIAEQANAARDVILYEIVQLINSNEEDDPPLSEIIKVGRRAMSQNNLSENEVVVLIWDAIIGNIKWGMRSEVIEQQALSEVKEYADVFTPFTSSPKSEMALLKHIQKYCYEDAKLMRLFSQIVRILYNEDVLSHDAIIFWANKGALPQGKSTFIKQMDKFVAFLNSIEDEEESDESDDE</sequence>
<dbReference type="PANTHER" id="PTHR14208">
    <property type="entry name" value="BASIC LEUCINE ZIPPER AND W2 DOMAIN-CONTAINING PROTEIN"/>
    <property type="match status" value="1"/>
</dbReference>
<protein>
    <submittedName>
        <fullName evidence="2">Basic leucine zipper and W2 domain-containing protein 1</fullName>
    </submittedName>
</protein>
<keyword evidence="3" id="KW-1185">Reference proteome</keyword>
<dbReference type="AlphaFoldDB" id="A0A1R0GXK3"/>
<feature type="domain" description="W2" evidence="1">
    <location>
        <begin position="256"/>
        <end position="426"/>
    </location>
</feature>
<evidence type="ECO:0000313" key="3">
    <source>
        <dbReference type="Proteomes" id="UP000187455"/>
    </source>
</evidence>
<accession>A0A1R0GXK3</accession>
<dbReference type="PANTHER" id="PTHR14208:SF2">
    <property type="entry name" value="PROTEIN KRASAVIETZ"/>
    <property type="match status" value="1"/>
</dbReference>
<comment type="caution">
    <text evidence="2">The sequence shown here is derived from an EMBL/GenBank/DDBJ whole genome shotgun (WGS) entry which is preliminary data.</text>
</comment>
<dbReference type="Pfam" id="PF25504">
    <property type="entry name" value="HEAT_5MP1_2"/>
    <property type="match status" value="1"/>
</dbReference>